<dbReference type="GO" id="GO:0016787">
    <property type="term" value="F:hydrolase activity"/>
    <property type="evidence" value="ECO:0007669"/>
    <property type="project" value="InterPro"/>
</dbReference>
<keyword evidence="1" id="KW-0472">Membrane</keyword>
<keyword evidence="1" id="KW-0812">Transmembrane</keyword>
<dbReference type="eggNOG" id="COG1408">
    <property type="taxonomic scope" value="Bacteria"/>
</dbReference>
<dbReference type="Proteomes" id="UP000014923">
    <property type="component" value="Unassembled WGS sequence"/>
</dbReference>
<dbReference type="PANTHER" id="PTHR31302:SF0">
    <property type="entry name" value="TRANSMEMBRANE PROTEIN WITH METALLOPHOSPHOESTERASE DOMAIN"/>
    <property type="match status" value="1"/>
</dbReference>
<dbReference type="EMBL" id="CAVN010000088">
    <property type="protein sequence ID" value="CDF57466.1"/>
    <property type="molecule type" value="Genomic_DNA"/>
</dbReference>
<dbReference type="RefSeq" id="WP_018660648.1">
    <property type="nucleotide sequence ID" value="NZ_HF952018.1"/>
</dbReference>
<dbReference type="InterPro" id="IPR029052">
    <property type="entry name" value="Metallo-depent_PP-like"/>
</dbReference>
<keyword evidence="1" id="KW-1133">Transmembrane helix</keyword>
<dbReference type="Pfam" id="PF00149">
    <property type="entry name" value="Metallophos"/>
    <property type="match status" value="1"/>
</dbReference>
<dbReference type="PANTHER" id="PTHR31302">
    <property type="entry name" value="TRANSMEMBRANE PROTEIN WITH METALLOPHOSPHOESTERASE DOMAIN-RELATED"/>
    <property type="match status" value="1"/>
</dbReference>
<name>R7RQ43_9CLOT</name>
<keyword evidence="4" id="KW-1185">Reference proteome</keyword>
<feature type="transmembrane region" description="Helical" evidence="1">
    <location>
        <begin position="34"/>
        <end position="53"/>
    </location>
</feature>
<feature type="transmembrane region" description="Helical" evidence="1">
    <location>
        <begin position="6"/>
        <end position="22"/>
    </location>
</feature>
<organism evidence="3 4">
    <name type="scientific">Thermobrachium celere DSM 8682</name>
    <dbReference type="NCBI Taxonomy" id="941824"/>
    <lineage>
        <taxon>Bacteria</taxon>
        <taxon>Bacillati</taxon>
        <taxon>Bacillota</taxon>
        <taxon>Clostridia</taxon>
        <taxon>Eubacteriales</taxon>
        <taxon>Clostridiaceae</taxon>
        <taxon>Thermobrachium</taxon>
    </lineage>
</organism>
<evidence type="ECO:0000256" key="1">
    <source>
        <dbReference type="SAM" id="Phobius"/>
    </source>
</evidence>
<feature type="transmembrane region" description="Helical" evidence="1">
    <location>
        <begin position="73"/>
        <end position="97"/>
    </location>
</feature>
<evidence type="ECO:0000313" key="3">
    <source>
        <dbReference type="EMBL" id="CDF57466.1"/>
    </source>
</evidence>
<feature type="transmembrane region" description="Helical" evidence="1">
    <location>
        <begin position="109"/>
        <end position="133"/>
    </location>
</feature>
<evidence type="ECO:0000259" key="2">
    <source>
        <dbReference type="Pfam" id="PF00149"/>
    </source>
</evidence>
<comment type="caution">
    <text evidence="3">The sequence shown here is derived from an EMBL/GenBank/DDBJ whole genome shotgun (WGS) entry which is preliminary data.</text>
</comment>
<reference evidence="3" key="1">
    <citation type="submission" date="2013-03" db="EMBL/GenBank/DDBJ databases">
        <title>Draft genome sequence of the hydrogen-ethanol-producing anaerobic alkalithermophilic Caloramator celere.</title>
        <authorList>
            <person name="Ciranna A."/>
            <person name="Larjo A."/>
            <person name="Kivisto A."/>
            <person name="Santala V."/>
            <person name="Roos C."/>
            <person name="Karp M."/>
        </authorList>
    </citation>
    <scope>NUCLEOTIDE SEQUENCE [LARGE SCALE GENOMIC DNA]</scope>
    <source>
        <strain evidence="3">DSM 8682</strain>
    </source>
</reference>
<dbReference type="OrthoDB" id="9780884at2"/>
<evidence type="ECO:0000313" key="4">
    <source>
        <dbReference type="Proteomes" id="UP000014923"/>
    </source>
</evidence>
<gene>
    <name evidence="3" type="ORF">TCEL_01380</name>
</gene>
<sequence>MVIFFILITIAIYGLGNYYLGFRMFRNIKKIMPFLSAKFYWGVIIFLSLSFITERFLRKYLSKNLNYIISLLGSYYIAVLFYVMIAFFLVDILRFSLKILIKGYKTPTVLAYANIFVAALIILLIIVGTINALNTKVSEYKITTDKRIAEDLNIVMVSDIHLGTIITERRLNKLVNLINSQSPDIVIFAGDLIDDDIDIFEKRRYGEVLKNIKSKYGVYAVLGNHEYISRDIDKVQRCYSEAGIELLIDDVKEVNGVYLVGRDDQSSARFNGKDRRSIKDLLWDLDNNKFIIVVDHQPKNIKEVKEAGVDLQLSGHTHKGQFFPVNYITGKIYDIDHGIMKNGNFTLVVSSGYGTWGPPIRIATVSEIVKIRVSKNK</sequence>
<dbReference type="AlphaFoldDB" id="R7RQ43"/>
<dbReference type="HOGENOM" id="CLU_025443_0_0_9"/>
<feature type="domain" description="Calcineurin-like phosphoesterase" evidence="2">
    <location>
        <begin position="153"/>
        <end position="319"/>
    </location>
</feature>
<accession>R7RQ43</accession>
<dbReference type="Gene3D" id="3.60.21.10">
    <property type="match status" value="1"/>
</dbReference>
<proteinExistence type="predicted"/>
<dbReference type="InterPro" id="IPR051158">
    <property type="entry name" value="Metallophosphoesterase_sf"/>
</dbReference>
<protein>
    <recommendedName>
        <fullName evidence="2">Calcineurin-like phosphoesterase domain-containing protein</fullName>
    </recommendedName>
</protein>
<dbReference type="CDD" id="cd07385">
    <property type="entry name" value="MPP_YkuE_C"/>
    <property type="match status" value="1"/>
</dbReference>
<dbReference type="SUPFAM" id="SSF56300">
    <property type="entry name" value="Metallo-dependent phosphatases"/>
    <property type="match status" value="1"/>
</dbReference>
<dbReference type="InterPro" id="IPR004843">
    <property type="entry name" value="Calcineurin-like_PHP"/>
</dbReference>